<dbReference type="EMBL" id="JAEPDI010000006">
    <property type="protein sequence ID" value="MCG7939469.1"/>
    <property type="molecule type" value="Genomic_DNA"/>
</dbReference>
<name>A0A9E4N1B3_9GAMM</name>
<reference evidence="1" key="1">
    <citation type="journal article" date="2021" name="Proc. Natl. Acad. Sci. U.S.A.">
        <title>Global biogeography of chemosynthetic symbionts reveals both localized and globally distributed symbiont groups. .</title>
        <authorList>
            <person name="Osvatic J.T."/>
            <person name="Wilkins L.G.E."/>
            <person name="Leibrecht L."/>
            <person name="Leray M."/>
            <person name="Zauner S."/>
            <person name="Polzin J."/>
            <person name="Camacho Y."/>
            <person name="Gros O."/>
            <person name="van Gils J.A."/>
            <person name="Eisen J.A."/>
            <person name="Petersen J.M."/>
            <person name="Yuen B."/>
        </authorList>
    </citation>
    <scope>NUCLEOTIDE SEQUENCE</scope>
    <source>
        <strain evidence="1">MAGL173</strain>
    </source>
</reference>
<evidence type="ECO:0000313" key="2">
    <source>
        <dbReference type="Proteomes" id="UP000886687"/>
    </source>
</evidence>
<protein>
    <submittedName>
        <fullName evidence="1">Uncharacterized protein</fullName>
    </submittedName>
</protein>
<sequence>MIEQKFKYLVFLLVLVAFFAGVIVTSIAYSSIQPKAIIEDIRAIFFVKADNAEKNSNYLMGFCYYDILESHDIELELQKISEKYSEEVKFTEIFALNIMDYFSRANEKNIMNDSLNIDKASSMKENFLRNENCQDNQIK</sequence>
<gene>
    <name evidence="1" type="ORF">JAZ04_11525</name>
</gene>
<accession>A0A9E4N1B3</accession>
<dbReference type="Proteomes" id="UP000886687">
    <property type="component" value="Unassembled WGS sequence"/>
</dbReference>
<dbReference type="AlphaFoldDB" id="A0A9E4N1B3"/>
<evidence type="ECO:0000313" key="1">
    <source>
        <dbReference type="EMBL" id="MCG7939469.1"/>
    </source>
</evidence>
<proteinExistence type="predicted"/>
<comment type="caution">
    <text evidence="1">The sequence shown here is derived from an EMBL/GenBank/DDBJ whole genome shotgun (WGS) entry which is preliminary data.</text>
</comment>
<organism evidence="1 2">
    <name type="scientific">Candidatus Thiodiazotropha lotti</name>
    <dbReference type="NCBI Taxonomy" id="2792787"/>
    <lineage>
        <taxon>Bacteria</taxon>
        <taxon>Pseudomonadati</taxon>
        <taxon>Pseudomonadota</taxon>
        <taxon>Gammaproteobacteria</taxon>
        <taxon>Chromatiales</taxon>
        <taxon>Sedimenticolaceae</taxon>
        <taxon>Candidatus Thiodiazotropha</taxon>
    </lineage>
</organism>